<dbReference type="InterPro" id="IPR036526">
    <property type="entry name" value="C-N_Hydrolase_sf"/>
</dbReference>
<evidence type="ECO:0000256" key="1">
    <source>
        <dbReference type="SAM" id="Phobius"/>
    </source>
</evidence>
<dbReference type="EMBL" id="CP032406">
    <property type="protein sequence ID" value="QRF54359.1"/>
    <property type="molecule type" value="Genomic_DNA"/>
</dbReference>
<evidence type="ECO:0000313" key="3">
    <source>
        <dbReference type="EMBL" id="QRF54359.1"/>
    </source>
</evidence>
<reference evidence="3 4" key="1">
    <citation type="submission" date="2018-09" db="EMBL/GenBank/DDBJ databases">
        <title>Rhizobium sp. MAE2-X.</title>
        <authorList>
            <person name="Lee Y."/>
            <person name="Jeon C.O."/>
        </authorList>
    </citation>
    <scope>NUCLEOTIDE SEQUENCE [LARGE SCALE GENOMIC DNA]</scope>
    <source>
        <strain evidence="3 4">MAE2-X</strain>
        <plasmid evidence="3 4">p1</plasmid>
    </source>
</reference>
<evidence type="ECO:0000313" key="4">
    <source>
        <dbReference type="Proteomes" id="UP000596351"/>
    </source>
</evidence>
<dbReference type="Gene3D" id="3.60.110.10">
    <property type="entry name" value="Carbon-nitrogen hydrolase"/>
    <property type="match status" value="1"/>
</dbReference>
<gene>
    <name evidence="3" type="ORF">D4A92_22845</name>
</gene>
<protein>
    <submittedName>
        <fullName evidence="3">Conjugal transfer protein TraB</fullName>
    </submittedName>
</protein>
<keyword evidence="1" id="KW-1133">Transmembrane helix</keyword>
<accession>A0ABX7F1D5</accession>
<evidence type="ECO:0000259" key="2">
    <source>
        <dbReference type="PROSITE" id="PS50263"/>
    </source>
</evidence>
<feature type="transmembrane region" description="Helical" evidence="1">
    <location>
        <begin position="80"/>
        <end position="102"/>
    </location>
</feature>
<feature type="domain" description="CN hydrolase" evidence="2">
    <location>
        <begin position="227"/>
        <end position="424"/>
    </location>
</feature>
<feature type="transmembrane region" description="Helical" evidence="1">
    <location>
        <begin position="114"/>
        <end position="133"/>
    </location>
</feature>
<dbReference type="PROSITE" id="PS50263">
    <property type="entry name" value="CN_HYDROLASE"/>
    <property type="match status" value="1"/>
</dbReference>
<keyword evidence="1" id="KW-0472">Membrane</keyword>
<sequence length="424" mass="46239">MRRKVWISASHALGLSSLAGAIAVFAWSGDAISLPLALFFPLFWSWAKTRLAAALVSSSYFLVASRDLPLSVAEYFKADILSGLGLWMAAAFSFVLVHILLWRQAADLRRALSYGLITALTGFPPLGITGFAHPLTAAGIIFPGWGWWGLAATVMLACCLVTRLWWMAGLVLAACWLWSSTASLSSEIDMVSLEASTEILVPASSETMPLALPTAGPTGSPKAWKGVELHMGKSLGRDPSLRHQRELVVKVVEAAGRDKSIIILPESALGLWTPLRERYWTKVLEFRAITVIAGATVITADGYDNVILAVDKYGSRVIYRQRMPVPVSMWRPWYAWTGQSGGTPARLFENPVVQFDGVTVAPLICYEQLLLWPVLHSMIFDPDLLVAIGNGWWTTGAKIVAVQRASAAAWARLFSIPLVIAFNS</sequence>
<dbReference type="InterPro" id="IPR003010">
    <property type="entry name" value="C-N_Hydrolase"/>
</dbReference>
<keyword evidence="4" id="KW-1185">Reference proteome</keyword>
<proteinExistence type="predicted"/>
<organism evidence="3 4">
    <name type="scientific">Rhizobium rosettiformans</name>
    <dbReference type="NCBI Taxonomy" id="1368430"/>
    <lineage>
        <taxon>Bacteria</taxon>
        <taxon>Pseudomonadati</taxon>
        <taxon>Pseudomonadota</taxon>
        <taxon>Alphaproteobacteria</taxon>
        <taxon>Hyphomicrobiales</taxon>
        <taxon>Rhizobiaceae</taxon>
        <taxon>Rhizobium/Agrobacterium group</taxon>
        <taxon>Rhizobium</taxon>
    </lineage>
</organism>
<geneLocation type="plasmid" evidence="3 4">
    <name>p1</name>
</geneLocation>
<dbReference type="Pfam" id="PF00795">
    <property type="entry name" value="CN_hydrolase"/>
    <property type="match status" value="1"/>
</dbReference>
<dbReference type="SUPFAM" id="SSF56317">
    <property type="entry name" value="Carbon-nitrogen hydrolase"/>
    <property type="match status" value="1"/>
</dbReference>
<keyword evidence="1" id="KW-0812">Transmembrane</keyword>
<name>A0ABX7F1D5_9HYPH</name>
<keyword evidence="3" id="KW-0614">Plasmid</keyword>
<feature type="transmembrane region" description="Helical" evidence="1">
    <location>
        <begin position="145"/>
        <end position="178"/>
    </location>
</feature>
<dbReference type="Proteomes" id="UP000596351">
    <property type="component" value="Plasmid p1"/>
</dbReference>